<dbReference type="GO" id="GO:0009289">
    <property type="term" value="C:pilus"/>
    <property type="evidence" value="ECO:0007669"/>
    <property type="project" value="UniProtKB-SubCell"/>
</dbReference>
<dbReference type="Gene3D" id="2.60.40.3310">
    <property type="match status" value="1"/>
</dbReference>
<feature type="chain" id="PRO_5020806967" evidence="5">
    <location>
        <begin position="22"/>
        <end position="336"/>
    </location>
</feature>
<evidence type="ECO:0000313" key="8">
    <source>
        <dbReference type="EMBL" id="TCB91884.1"/>
    </source>
</evidence>
<dbReference type="EMBL" id="SJOO01000005">
    <property type="protein sequence ID" value="TCB91884.1"/>
    <property type="molecule type" value="Genomic_DNA"/>
</dbReference>
<dbReference type="PROSITE" id="PS51257">
    <property type="entry name" value="PROKAR_LIPOPROTEIN"/>
    <property type="match status" value="1"/>
</dbReference>
<evidence type="ECO:0000259" key="7">
    <source>
        <dbReference type="Pfam" id="PF22003"/>
    </source>
</evidence>
<evidence type="ECO:0000256" key="4">
    <source>
        <dbReference type="ARBA" id="ARBA00023263"/>
    </source>
</evidence>
<dbReference type="InterPro" id="IPR050263">
    <property type="entry name" value="Bact_Fimbrial_Adh_Pro"/>
</dbReference>
<evidence type="ECO:0000256" key="2">
    <source>
        <dbReference type="ARBA" id="ARBA00006671"/>
    </source>
</evidence>
<name>A0A4R0G552_9ENTR</name>
<reference evidence="8 9" key="1">
    <citation type="submission" date="2019-02" db="EMBL/GenBank/DDBJ databases">
        <title>The draft genome of Enterobacter spp. strains.</title>
        <authorList>
            <person name="Wang C."/>
            <person name="Feng Y."/>
            <person name="Zong Z."/>
        </authorList>
    </citation>
    <scope>NUCLEOTIDE SEQUENCE [LARGE SCALE GENOMIC DNA]</scope>
    <source>
        <strain evidence="8 9">WCHEW120002</strain>
    </source>
</reference>
<sequence length="336" mass="35290">MSFIKNKLWVFLCLFPTLSYACTFSFIGSPFTVNYGDIVVQRDVAVGQAISNEIYGAMAHAFTCKATGNEGSTAGMKSVVLTYAFTSSSGRRVYNTNLAGVGISFGYNENSMAGSSSFSGVSYMDGGNLLTFSWSSNPDDLDISNFQPVIQLWKTGNITSGSLTGQLASFIAYTEQYRGGELAGEIPINAGTGSVTQVACAVKTSNILFQMGDIAESAFGNNVGPATQVPQKTQSLILDCDAGANINLTLTGVQDPDASDTSVLALTDRGSVGMASGLGVQLLYNNAPLSLNTNIVLKQSSGGVEMFPLTARYYQTNTSVSTGIANASATLNLTYQ</sequence>
<keyword evidence="3 5" id="KW-0732">Signal</keyword>
<dbReference type="PANTHER" id="PTHR33420">
    <property type="entry name" value="FIMBRIAL SUBUNIT ELFA-RELATED"/>
    <property type="match status" value="1"/>
</dbReference>
<dbReference type="Pfam" id="PF00419">
    <property type="entry name" value="Fimbrial"/>
    <property type="match status" value="1"/>
</dbReference>
<dbReference type="SUPFAM" id="SSF49401">
    <property type="entry name" value="Bacterial adhesins"/>
    <property type="match status" value="1"/>
</dbReference>
<dbReference type="InterPro" id="IPR054160">
    <property type="entry name" value="MrkD_recept-bd"/>
</dbReference>
<comment type="caution">
    <text evidence="8">The sequence shown here is derived from an EMBL/GenBank/DDBJ whole genome shotgun (WGS) entry which is preliminary data.</text>
</comment>
<dbReference type="InterPro" id="IPR000259">
    <property type="entry name" value="Adhesion_dom_fimbrial"/>
</dbReference>
<organism evidence="8 9">
    <name type="scientific">Enterobacter wuhouensis</name>
    <dbReference type="NCBI Taxonomy" id="2529381"/>
    <lineage>
        <taxon>Bacteria</taxon>
        <taxon>Pseudomonadati</taxon>
        <taxon>Pseudomonadota</taxon>
        <taxon>Gammaproteobacteria</taxon>
        <taxon>Enterobacterales</taxon>
        <taxon>Enterobacteriaceae</taxon>
        <taxon>Enterobacter</taxon>
    </lineage>
</organism>
<evidence type="ECO:0000259" key="6">
    <source>
        <dbReference type="Pfam" id="PF00419"/>
    </source>
</evidence>
<dbReference type="Pfam" id="PF22003">
    <property type="entry name" value="MrkDrd"/>
    <property type="match status" value="1"/>
</dbReference>
<evidence type="ECO:0000313" key="9">
    <source>
        <dbReference type="Proteomes" id="UP000291424"/>
    </source>
</evidence>
<dbReference type="RefSeq" id="WP_131634419.1">
    <property type="nucleotide sequence ID" value="NZ_SJOO01000005.1"/>
</dbReference>
<feature type="domain" description="MrkD-like receptor binding" evidence="7">
    <location>
        <begin position="33"/>
        <end position="170"/>
    </location>
</feature>
<dbReference type="InterPro" id="IPR008966">
    <property type="entry name" value="Adhesion_dom_sf"/>
</dbReference>
<accession>A0A4R0G552</accession>
<dbReference type="Proteomes" id="UP000291424">
    <property type="component" value="Unassembled WGS sequence"/>
</dbReference>
<feature type="domain" description="Fimbrial-type adhesion" evidence="6">
    <location>
        <begin position="192"/>
        <end position="336"/>
    </location>
</feature>
<comment type="similarity">
    <text evidence="2">Belongs to the fimbrial protein family.</text>
</comment>
<proteinExistence type="inferred from homology"/>
<dbReference type="PANTHER" id="PTHR33420:SF12">
    <property type="entry name" value="FIMBRIN-LIKE PROTEIN FIMI-RELATED"/>
    <property type="match status" value="1"/>
</dbReference>
<dbReference type="GO" id="GO:0043709">
    <property type="term" value="P:cell adhesion involved in single-species biofilm formation"/>
    <property type="evidence" value="ECO:0007669"/>
    <property type="project" value="TreeGrafter"/>
</dbReference>
<feature type="signal peptide" evidence="5">
    <location>
        <begin position="1"/>
        <end position="21"/>
    </location>
</feature>
<dbReference type="OrthoDB" id="8970968at2"/>
<dbReference type="InterPro" id="IPR036937">
    <property type="entry name" value="Adhesion_dom_fimbrial_sf"/>
</dbReference>
<gene>
    <name evidence="8" type="ORF">E0L20_13720</name>
</gene>
<protein>
    <submittedName>
        <fullName evidence="8">Fimbrial protein</fullName>
    </submittedName>
</protein>
<evidence type="ECO:0000256" key="5">
    <source>
        <dbReference type="SAM" id="SignalP"/>
    </source>
</evidence>
<dbReference type="Gene3D" id="2.60.40.1090">
    <property type="entry name" value="Fimbrial-type adhesion domain"/>
    <property type="match status" value="1"/>
</dbReference>
<evidence type="ECO:0000256" key="1">
    <source>
        <dbReference type="ARBA" id="ARBA00004561"/>
    </source>
</evidence>
<comment type="subcellular location">
    <subcellularLocation>
        <location evidence="1">Fimbrium</location>
    </subcellularLocation>
</comment>
<keyword evidence="4" id="KW-0281">Fimbrium</keyword>
<dbReference type="AlphaFoldDB" id="A0A4R0G552"/>
<evidence type="ECO:0000256" key="3">
    <source>
        <dbReference type="ARBA" id="ARBA00022729"/>
    </source>
</evidence>